<accession>A0A0D0DYA3</accession>
<reference evidence="3" key="2">
    <citation type="submission" date="2015-01" db="EMBL/GenBank/DDBJ databases">
        <title>Evolutionary Origins and Diversification of the Mycorrhizal Mutualists.</title>
        <authorList>
            <consortium name="DOE Joint Genome Institute"/>
            <consortium name="Mycorrhizal Genomics Consortium"/>
            <person name="Kohler A."/>
            <person name="Kuo A."/>
            <person name="Nagy L.G."/>
            <person name="Floudas D."/>
            <person name="Copeland A."/>
            <person name="Barry K.W."/>
            <person name="Cichocki N."/>
            <person name="Veneault-Fourrey C."/>
            <person name="LaButti K."/>
            <person name="Lindquist E.A."/>
            <person name="Lipzen A."/>
            <person name="Lundell T."/>
            <person name="Morin E."/>
            <person name="Murat C."/>
            <person name="Riley R."/>
            <person name="Ohm R."/>
            <person name="Sun H."/>
            <person name="Tunlid A."/>
            <person name="Henrissat B."/>
            <person name="Grigoriev I.V."/>
            <person name="Hibbett D.S."/>
            <person name="Martin F."/>
        </authorList>
    </citation>
    <scope>NUCLEOTIDE SEQUENCE [LARGE SCALE GENOMIC DNA]</scope>
    <source>
        <strain evidence="3">Ve08.2h10</strain>
    </source>
</reference>
<reference evidence="2 3" key="1">
    <citation type="submission" date="2014-04" db="EMBL/GenBank/DDBJ databases">
        <authorList>
            <consortium name="DOE Joint Genome Institute"/>
            <person name="Kuo A."/>
            <person name="Kohler A."/>
            <person name="Jargeat P."/>
            <person name="Nagy L.G."/>
            <person name="Floudas D."/>
            <person name="Copeland A."/>
            <person name="Barry K.W."/>
            <person name="Cichocki N."/>
            <person name="Veneault-Fourrey C."/>
            <person name="LaButti K."/>
            <person name="Lindquist E.A."/>
            <person name="Lipzen A."/>
            <person name="Lundell T."/>
            <person name="Morin E."/>
            <person name="Murat C."/>
            <person name="Sun H."/>
            <person name="Tunlid A."/>
            <person name="Henrissat B."/>
            <person name="Grigoriev I.V."/>
            <person name="Hibbett D.S."/>
            <person name="Martin F."/>
            <person name="Nordberg H.P."/>
            <person name="Cantor M.N."/>
            <person name="Hua S.X."/>
        </authorList>
    </citation>
    <scope>NUCLEOTIDE SEQUENCE [LARGE SCALE GENOMIC DNA]</scope>
    <source>
        <strain evidence="2 3">Ve08.2h10</strain>
    </source>
</reference>
<evidence type="ECO:0000313" key="2">
    <source>
        <dbReference type="EMBL" id="KIK95191.1"/>
    </source>
</evidence>
<sequence>MWPLFYFRDRALVFGDHITDDRFVAHRQRLSGGSEKGADWELSREPSSGKEKWRKVGKGKA</sequence>
<feature type="region of interest" description="Disordered" evidence="1">
    <location>
        <begin position="30"/>
        <end position="61"/>
    </location>
</feature>
<evidence type="ECO:0000256" key="1">
    <source>
        <dbReference type="SAM" id="MobiDB-lite"/>
    </source>
</evidence>
<organism evidence="2 3">
    <name type="scientific">Paxillus rubicundulus Ve08.2h10</name>
    <dbReference type="NCBI Taxonomy" id="930991"/>
    <lineage>
        <taxon>Eukaryota</taxon>
        <taxon>Fungi</taxon>
        <taxon>Dikarya</taxon>
        <taxon>Basidiomycota</taxon>
        <taxon>Agaricomycotina</taxon>
        <taxon>Agaricomycetes</taxon>
        <taxon>Agaricomycetidae</taxon>
        <taxon>Boletales</taxon>
        <taxon>Paxilineae</taxon>
        <taxon>Paxillaceae</taxon>
        <taxon>Paxillus</taxon>
    </lineage>
</organism>
<keyword evidence="3" id="KW-1185">Reference proteome</keyword>
<dbReference type="InParanoid" id="A0A0D0DYA3"/>
<evidence type="ECO:0000313" key="3">
    <source>
        <dbReference type="Proteomes" id="UP000054538"/>
    </source>
</evidence>
<dbReference type="EMBL" id="KN825058">
    <property type="protein sequence ID" value="KIK95191.1"/>
    <property type="molecule type" value="Genomic_DNA"/>
</dbReference>
<dbReference type="Proteomes" id="UP000054538">
    <property type="component" value="Unassembled WGS sequence"/>
</dbReference>
<feature type="compositionally biased region" description="Basic and acidic residues" evidence="1">
    <location>
        <begin position="36"/>
        <end position="51"/>
    </location>
</feature>
<dbReference type="HOGENOM" id="CLU_2923308_0_0_1"/>
<feature type="compositionally biased region" description="Basic residues" evidence="1">
    <location>
        <begin position="52"/>
        <end position="61"/>
    </location>
</feature>
<proteinExistence type="predicted"/>
<protein>
    <submittedName>
        <fullName evidence="2">Uncharacterized protein</fullName>
    </submittedName>
</protein>
<gene>
    <name evidence="2" type="ORF">PAXRUDRAFT_827252</name>
</gene>
<dbReference type="AlphaFoldDB" id="A0A0D0DYA3"/>
<name>A0A0D0DYA3_9AGAM</name>